<reference evidence="1" key="2">
    <citation type="submission" date="2021-01" db="EMBL/GenBank/DDBJ databases">
        <authorList>
            <person name="Schikora-Tamarit M.A."/>
        </authorList>
    </citation>
    <scope>NUCLEOTIDE SEQUENCE</scope>
    <source>
        <strain evidence="1">NCAIM Y.01608</strain>
    </source>
</reference>
<comment type="caution">
    <text evidence="1">The sequence shown here is derived from an EMBL/GenBank/DDBJ whole genome shotgun (WGS) entry which is preliminary data.</text>
</comment>
<sequence length="343" mass="36758">MSASSDLDAISLGTGDFGGTGACDGDFEATFGCGEWIAFLAGASSFDEPRGAGGSELDWFCEARLTAPRPLSSELATMLLHVGADEFVCLVLLWSIFERWVMVLSELESLMALEPPKSAEVSPNWPLPAGSMNSLVRLWNPEGSTSGEKTRSKGAVDCDWCCLVCAPSCEARWNCPFSGVSDRSECIGPALRGRITGSLPITCESELPVRICEGSWCTGFGWASGSPVWSSLRIESSVADSEFSASSGDTGRIGAWYRLLLESGGEKRMPCSFCVRVAVSLTLLFTYCHTSSLISARNTSIHVFCSSGFKCLTQLVNVFRSWVNPCRTSSVWGSKAGTSFSLP</sequence>
<organism evidence="1 2">
    <name type="scientific">Ogataea polymorpha</name>
    <dbReference type="NCBI Taxonomy" id="460523"/>
    <lineage>
        <taxon>Eukaryota</taxon>
        <taxon>Fungi</taxon>
        <taxon>Dikarya</taxon>
        <taxon>Ascomycota</taxon>
        <taxon>Saccharomycotina</taxon>
        <taxon>Pichiomycetes</taxon>
        <taxon>Pichiales</taxon>
        <taxon>Pichiaceae</taxon>
        <taxon>Ogataea</taxon>
    </lineage>
</organism>
<accession>A0A9P8P3Y8</accession>
<proteinExistence type="predicted"/>
<dbReference type="AlphaFoldDB" id="A0A9P8P3Y8"/>
<dbReference type="Proteomes" id="UP000788993">
    <property type="component" value="Unassembled WGS sequence"/>
</dbReference>
<reference evidence="1" key="1">
    <citation type="journal article" date="2021" name="Open Biol.">
        <title>Shared evolutionary footprints suggest mitochondrial oxidative damage underlies multiple complex I losses in fungi.</title>
        <authorList>
            <person name="Schikora-Tamarit M.A."/>
            <person name="Marcet-Houben M."/>
            <person name="Nosek J."/>
            <person name="Gabaldon T."/>
        </authorList>
    </citation>
    <scope>NUCLEOTIDE SEQUENCE</scope>
    <source>
        <strain evidence="1">NCAIM Y.01608</strain>
    </source>
</reference>
<gene>
    <name evidence="1" type="ORF">OGATHE_003430</name>
</gene>
<evidence type="ECO:0000313" key="1">
    <source>
        <dbReference type="EMBL" id="KAH3664615.1"/>
    </source>
</evidence>
<evidence type="ECO:0000313" key="2">
    <source>
        <dbReference type="Proteomes" id="UP000788993"/>
    </source>
</evidence>
<protein>
    <submittedName>
        <fullName evidence="1">Uncharacterized protein</fullName>
    </submittedName>
</protein>
<keyword evidence="2" id="KW-1185">Reference proteome</keyword>
<name>A0A9P8P3Y8_9ASCO</name>
<dbReference type="EMBL" id="JAEUBD010001178">
    <property type="protein sequence ID" value="KAH3664615.1"/>
    <property type="molecule type" value="Genomic_DNA"/>
</dbReference>